<dbReference type="InterPro" id="IPR027417">
    <property type="entry name" value="P-loop_NTPase"/>
</dbReference>
<sequence>MDLSFKHTFCALVSGPTSCGKTVFTLNFIKNIKEMCNVSFKSIIWYYDEWQPGYENKFNIKYTQGLPNMSDFNGSEPTLIIIDDLMKEAGGSIVDIFTKGSHHRNLSVFYITQNLFHQGKGQRDISLNAHYIIYFKNPRDKAQISHLARQVCPENSRFIQDAYYDATTRAHGYLVLDLKQNTPESLRIRTNILPSEYPTIVYVPKKGSKHESYTEYCINPV</sequence>
<organism evidence="1 2">
    <name type="scientific">Brassicogethes aeneus</name>
    <name type="common">Rape pollen beetle</name>
    <name type="synonym">Meligethes aeneus</name>
    <dbReference type="NCBI Taxonomy" id="1431903"/>
    <lineage>
        <taxon>Eukaryota</taxon>
        <taxon>Metazoa</taxon>
        <taxon>Ecdysozoa</taxon>
        <taxon>Arthropoda</taxon>
        <taxon>Hexapoda</taxon>
        <taxon>Insecta</taxon>
        <taxon>Pterygota</taxon>
        <taxon>Neoptera</taxon>
        <taxon>Endopterygota</taxon>
        <taxon>Coleoptera</taxon>
        <taxon>Polyphaga</taxon>
        <taxon>Cucujiformia</taxon>
        <taxon>Nitidulidae</taxon>
        <taxon>Meligethinae</taxon>
        <taxon>Brassicogethes</taxon>
    </lineage>
</organism>
<name>A0A9P0BGM3_BRAAE</name>
<dbReference type="AlphaFoldDB" id="A0A9P0BGM3"/>
<dbReference type="Proteomes" id="UP001154078">
    <property type="component" value="Chromosome 8"/>
</dbReference>
<accession>A0A9P0BGM3</accession>
<dbReference type="EMBL" id="OV121139">
    <property type="protein sequence ID" value="CAH0562744.1"/>
    <property type="molecule type" value="Genomic_DNA"/>
</dbReference>
<protein>
    <submittedName>
        <fullName evidence="1">Uncharacterized protein</fullName>
    </submittedName>
</protein>
<reference evidence="1" key="1">
    <citation type="submission" date="2021-12" db="EMBL/GenBank/DDBJ databases">
        <authorList>
            <person name="King R."/>
        </authorList>
    </citation>
    <scope>NUCLEOTIDE SEQUENCE</scope>
</reference>
<dbReference type="OrthoDB" id="7692288at2759"/>
<keyword evidence="2" id="KW-1185">Reference proteome</keyword>
<evidence type="ECO:0000313" key="2">
    <source>
        <dbReference type="Proteomes" id="UP001154078"/>
    </source>
</evidence>
<gene>
    <name evidence="1" type="ORF">MELIAE_LOCUS11767</name>
</gene>
<dbReference type="SUPFAM" id="SSF52540">
    <property type="entry name" value="P-loop containing nucleoside triphosphate hydrolases"/>
    <property type="match status" value="1"/>
</dbReference>
<proteinExistence type="predicted"/>
<evidence type="ECO:0000313" key="1">
    <source>
        <dbReference type="EMBL" id="CAH0562744.1"/>
    </source>
</evidence>